<proteinExistence type="predicted"/>
<reference evidence="1" key="1">
    <citation type="submission" date="2021-09" db="EMBL/GenBank/DDBJ databases">
        <title>The genome of Mauremys mutica provides insights into the evolution of semi-aquatic lifestyle.</title>
        <authorList>
            <person name="Gong S."/>
            <person name="Gao Y."/>
        </authorList>
    </citation>
    <scope>NUCLEOTIDE SEQUENCE</scope>
    <source>
        <strain evidence="1">MM-2020</strain>
        <tissue evidence="1">Muscle</tissue>
    </source>
</reference>
<dbReference type="AlphaFoldDB" id="A0A9D4B7T4"/>
<gene>
    <name evidence="1" type="ORF">KIL84_004806</name>
</gene>
<evidence type="ECO:0000313" key="1">
    <source>
        <dbReference type="EMBL" id="KAH1183314.1"/>
    </source>
</evidence>
<name>A0A9D4B7T4_9SAUR</name>
<keyword evidence="2" id="KW-1185">Reference proteome</keyword>
<sequence length="101" mass="11326">MFKLLDYNGYFDPVTGGICFTAKGLPWGHRQCSRLAFKPMKMASSCSDPVLESQAGLDLRPPGFPLQTLIKQRWTQAGKFGFKSKVPQNEGTRVWILCSEL</sequence>
<feature type="non-terminal residue" evidence="1">
    <location>
        <position position="101"/>
    </location>
</feature>
<evidence type="ECO:0000313" key="2">
    <source>
        <dbReference type="Proteomes" id="UP000827986"/>
    </source>
</evidence>
<comment type="caution">
    <text evidence="1">The sequence shown here is derived from an EMBL/GenBank/DDBJ whole genome shotgun (WGS) entry which is preliminary data.</text>
</comment>
<organism evidence="1 2">
    <name type="scientific">Mauremys mutica</name>
    <name type="common">yellowpond turtle</name>
    <dbReference type="NCBI Taxonomy" id="74926"/>
    <lineage>
        <taxon>Eukaryota</taxon>
        <taxon>Metazoa</taxon>
        <taxon>Chordata</taxon>
        <taxon>Craniata</taxon>
        <taxon>Vertebrata</taxon>
        <taxon>Euteleostomi</taxon>
        <taxon>Archelosauria</taxon>
        <taxon>Testudinata</taxon>
        <taxon>Testudines</taxon>
        <taxon>Cryptodira</taxon>
        <taxon>Durocryptodira</taxon>
        <taxon>Testudinoidea</taxon>
        <taxon>Geoemydidae</taxon>
        <taxon>Geoemydinae</taxon>
        <taxon>Mauremys</taxon>
    </lineage>
</organism>
<accession>A0A9D4B7T4</accession>
<dbReference type="EMBL" id="JAHDVG010000466">
    <property type="protein sequence ID" value="KAH1183314.1"/>
    <property type="molecule type" value="Genomic_DNA"/>
</dbReference>
<protein>
    <submittedName>
        <fullName evidence="1">Uncharacterized protein</fullName>
    </submittedName>
</protein>
<dbReference type="Proteomes" id="UP000827986">
    <property type="component" value="Unassembled WGS sequence"/>
</dbReference>